<proteinExistence type="predicted"/>
<comment type="caution">
    <text evidence="1">The sequence shown here is derived from an EMBL/GenBank/DDBJ whole genome shotgun (WGS) entry which is preliminary data.</text>
</comment>
<reference evidence="1 2" key="1">
    <citation type="submission" date="2016-03" db="EMBL/GenBank/DDBJ databases">
        <title>Draft genome sequence of Gluconobacter cerinus strain CECT 9110.</title>
        <authorList>
            <person name="Sainz F."/>
            <person name="Mas A."/>
            <person name="Torija M.J."/>
        </authorList>
    </citation>
    <scope>NUCLEOTIDE SEQUENCE [LARGE SCALE GENOMIC DNA]</scope>
    <source>
        <strain evidence="1 2">CECT 9110</strain>
    </source>
</reference>
<sequence length="74" mass="7840">MTSPFTPSGCDVAEKDKSFADNRGMLAIVLTGQARAIALCTTIALKMPQPTALLRRGELLQSRILTSGTAAFSQ</sequence>
<dbReference type="EMBL" id="LUTU01000005">
    <property type="protein sequence ID" value="OAJ68445.1"/>
    <property type="molecule type" value="Genomic_DNA"/>
</dbReference>
<accession>A0A1B6VMM1</accession>
<dbReference type="RefSeq" id="WP_064273975.1">
    <property type="nucleotide sequence ID" value="NZ_LUTU01000005.1"/>
</dbReference>
<dbReference type="AlphaFoldDB" id="A0A1B6VMM1"/>
<evidence type="ECO:0000313" key="1">
    <source>
        <dbReference type="EMBL" id="OAJ68445.1"/>
    </source>
</evidence>
<gene>
    <name evidence="1" type="ORF">A0123_01151</name>
</gene>
<protein>
    <submittedName>
        <fullName evidence="1">Uncharacterized protein</fullName>
    </submittedName>
</protein>
<organism evidence="1 2">
    <name type="scientific">Gluconobacter cerinus</name>
    <dbReference type="NCBI Taxonomy" id="38307"/>
    <lineage>
        <taxon>Bacteria</taxon>
        <taxon>Pseudomonadati</taxon>
        <taxon>Pseudomonadota</taxon>
        <taxon>Alphaproteobacteria</taxon>
        <taxon>Acetobacterales</taxon>
        <taxon>Acetobacteraceae</taxon>
        <taxon>Gluconobacter</taxon>
    </lineage>
</organism>
<evidence type="ECO:0000313" key="2">
    <source>
        <dbReference type="Proteomes" id="UP000077786"/>
    </source>
</evidence>
<name>A0A1B6VMM1_9PROT</name>
<dbReference type="Proteomes" id="UP000077786">
    <property type="component" value="Unassembled WGS sequence"/>
</dbReference>
<dbReference type="PATRIC" id="fig|38307.3.peg.1187"/>